<reference evidence="3 4" key="1">
    <citation type="submission" date="2019-03" db="EMBL/GenBank/DDBJ databases">
        <title>Genomic Encyclopedia of Type Strains, Phase IV (KMG-IV): sequencing the most valuable type-strain genomes for metagenomic binning, comparative biology and taxonomic classification.</title>
        <authorList>
            <person name="Goeker M."/>
        </authorList>
    </citation>
    <scope>NUCLEOTIDE SEQUENCE [LARGE SCALE GENOMIC DNA]</scope>
    <source>
        <strain evidence="3 4">DSM 100556</strain>
    </source>
</reference>
<dbReference type="Gene3D" id="2.60.120.10">
    <property type="entry name" value="Jelly Rolls"/>
    <property type="match status" value="1"/>
</dbReference>
<dbReference type="InterPro" id="IPR052538">
    <property type="entry name" value="Flavonoid_dioxygenase-like"/>
</dbReference>
<evidence type="ECO:0000313" key="4">
    <source>
        <dbReference type="Proteomes" id="UP000295718"/>
    </source>
</evidence>
<dbReference type="STRING" id="1469948.GCA_000732725_01603"/>
<keyword evidence="4" id="KW-1185">Reference proteome</keyword>
<feature type="compositionally biased region" description="Basic and acidic residues" evidence="1">
    <location>
        <begin position="132"/>
        <end position="141"/>
    </location>
</feature>
<dbReference type="InterPro" id="IPR014710">
    <property type="entry name" value="RmlC-like_jellyroll"/>
</dbReference>
<gene>
    <name evidence="3" type="ORF">EDD76_111116</name>
</gene>
<dbReference type="PANTHER" id="PTHR43346:SF1">
    <property type="entry name" value="QUERCETIN 2,3-DIOXYGENASE-RELATED"/>
    <property type="match status" value="1"/>
</dbReference>
<organism evidence="3 4">
    <name type="scientific">Kineothrix alysoides</name>
    <dbReference type="NCBI Taxonomy" id="1469948"/>
    <lineage>
        <taxon>Bacteria</taxon>
        <taxon>Bacillati</taxon>
        <taxon>Bacillota</taxon>
        <taxon>Clostridia</taxon>
        <taxon>Lachnospirales</taxon>
        <taxon>Lachnospiraceae</taxon>
        <taxon>Kineothrix</taxon>
    </lineage>
</organism>
<evidence type="ECO:0000256" key="1">
    <source>
        <dbReference type="SAM" id="MobiDB-lite"/>
    </source>
</evidence>
<keyword evidence="3" id="KW-0413">Isomerase</keyword>
<dbReference type="CDD" id="cd02223">
    <property type="entry name" value="cupin_Bh2720-like"/>
    <property type="match status" value="1"/>
</dbReference>
<dbReference type="AlphaFoldDB" id="A0A4V2QBJ7"/>
<evidence type="ECO:0000259" key="2">
    <source>
        <dbReference type="Pfam" id="PF07883"/>
    </source>
</evidence>
<dbReference type="EMBL" id="SLUO01000011">
    <property type="protein sequence ID" value="TCL56622.1"/>
    <property type="molecule type" value="Genomic_DNA"/>
</dbReference>
<dbReference type="InterPro" id="IPR013096">
    <property type="entry name" value="Cupin_2"/>
</dbReference>
<accession>A0A4V2QBJ7</accession>
<dbReference type="PANTHER" id="PTHR43346">
    <property type="entry name" value="LIGAND BINDING DOMAIN PROTEIN, PUTATIVE (AFU_ORTHOLOGUE AFUA_6G14370)-RELATED"/>
    <property type="match status" value="1"/>
</dbReference>
<dbReference type="InterPro" id="IPR011051">
    <property type="entry name" value="RmlC_Cupin_sf"/>
</dbReference>
<sequence>MNYYRGISSTDYGPLSFATNVEHETKRNQNFRTALWTGSNLQMTVMCIPVYGEIGIEVHHNTDHILSVKEGQGLVKIGNYVDRLDFQQHLSAGDTIFIPAGVWHNIINSGKSPLRLSSVYAPPAHPRGTVHRTKEEEREGY</sequence>
<dbReference type="Pfam" id="PF07883">
    <property type="entry name" value="Cupin_2"/>
    <property type="match status" value="1"/>
</dbReference>
<proteinExistence type="predicted"/>
<dbReference type="OrthoDB" id="3231985at2"/>
<dbReference type="Proteomes" id="UP000295718">
    <property type="component" value="Unassembled WGS sequence"/>
</dbReference>
<protein>
    <submittedName>
        <fullName evidence="3">Mannose-6-phosphate isomerase-like protein (Cupin superfamily)</fullName>
    </submittedName>
</protein>
<feature type="domain" description="Cupin type-2" evidence="2">
    <location>
        <begin position="45"/>
        <end position="120"/>
    </location>
</feature>
<feature type="region of interest" description="Disordered" evidence="1">
    <location>
        <begin position="119"/>
        <end position="141"/>
    </location>
</feature>
<comment type="caution">
    <text evidence="3">The sequence shown here is derived from an EMBL/GenBank/DDBJ whole genome shotgun (WGS) entry which is preliminary data.</text>
</comment>
<dbReference type="RefSeq" id="WP_031390318.1">
    <property type="nucleotide sequence ID" value="NZ_JPNB01000001.1"/>
</dbReference>
<dbReference type="GO" id="GO:0016853">
    <property type="term" value="F:isomerase activity"/>
    <property type="evidence" value="ECO:0007669"/>
    <property type="project" value="UniProtKB-KW"/>
</dbReference>
<evidence type="ECO:0000313" key="3">
    <source>
        <dbReference type="EMBL" id="TCL56622.1"/>
    </source>
</evidence>
<name>A0A4V2QBJ7_9FIRM</name>
<dbReference type="SUPFAM" id="SSF51182">
    <property type="entry name" value="RmlC-like cupins"/>
    <property type="match status" value="1"/>
</dbReference>